<feature type="transmembrane region" description="Helical" evidence="6">
    <location>
        <begin position="218"/>
        <end position="241"/>
    </location>
</feature>
<dbReference type="InterPro" id="IPR050638">
    <property type="entry name" value="AA-Vitamin_Transporters"/>
</dbReference>
<organism evidence="8 9">
    <name type="scientific">Teichococcus vastitatis</name>
    <dbReference type="NCBI Taxonomy" id="2307076"/>
    <lineage>
        <taxon>Bacteria</taxon>
        <taxon>Pseudomonadati</taxon>
        <taxon>Pseudomonadota</taxon>
        <taxon>Alphaproteobacteria</taxon>
        <taxon>Acetobacterales</taxon>
        <taxon>Roseomonadaceae</taxon>
        <taxon>Roseomonas</taxon>
    </lineage>
</organism>
<name>A0ABS9W1G5_9PROT</name>
<dbReference type="SUPFAM" id="SSF103481">
    <property type="entry name" value="Multidrug resistance efflux transporter EmrE"/>
    <property type="match status" value="2"/>
</dbReference>
<dbReference type="InterPro" id="IPR037185">
    <property type="entry name" value="EmrE-like"/>
</dbReference>
<dbReference type="PANTHER" id="PTHR32322:SF2">
    <property type="entry name" value="EAMA DOMAIN-CONTAINING PROTEIN"/>
    <property type="match status" value="1"/>
</dbReference>
<feature type="transmembrane region" description="Helical" evidence="6">
    <location>
        <begin position="248"/>
        <end position="268"/>
    </location>
</feature>
<dbReference type="Proteomes" id="UP001201985">
    <property type="component" value="Unassembled WGS sequence"/>
</dbReference>
<feature type="transmembrane region" description="Helical" evidence="6">
    <location>
        <begin position="100"/>
        <end position="119"/>
    </location>
</feature>
<sequence length="294" mass="30704">MTSPAPPLGRAQLWLQLLVISALWGASFPLLRFAAGSMPPFALAAARGAIAALAIGAFLLWRGGGWHGRLAWWPILVAGTLNGWLPNVLTAVALTRVESAPAALIQSSTPLIVALLSLVALREERPGPGMLAGLALGFCGIATIIGPQAWRADASAGGLLLMLAVSVSYAMGTIYIRRARPPDATQLVLGQQMMAGAIALALSLAFDPPGAFEQPAEIWLVLVLLGVFASAVPLSLFVLLLRRARATEAAMVGYLEPPFAALLAGLWLAEIPEMRVLAGGMVVLAGVWLATRRG</sequence>
<feature type="transmembrane region" description="Helical" evidence="6">
    <location>
        <begin position="131"/>
        <end position="150"/>
    </location>
</feature>
<comment type="subcellular location">
    <subcellularLocation>
        <location evidence="1">Membrane</location>
        <topology evidence="1">Multi-pass membrane protein</topology>
    </subcellularLocation>
</comment>
<dbReference type="Pfam" id="PF00892">
    <property type="entry name" value="EamA"/>
    <property type="match status" value="2"/>
</dbReference>
<comment type="similarity">
    <text evidence="2">Belongs to the EamA transporter family.</text>
</comment>
<accession>A0ABS9W1G5</accession>
<proteinExistence type="inferred from homology"/>
<comment type="caution">
    <text evidence="8">The sequence shown here is derived from an EMBL/GenBank/DDBJ whole genome shotgun (WGS) entry which is preliminary data.</text>
</comment>
<evidence type="ECO:0000256" key="4">
    <source>
        <dbReference type="ARBA" id="ARBA00022989"/>
    </source>
</evidence>
<feature type="transmembrane region" description="Helical" evidence="6">
    <location>
        <begin position="12"/>
        <end position="35"/>
    </location>
</feature>
<dbReference type="InterPro" id="IPR000620">
    <property type="entry name" value="EamA_dom"/>
</dbReference>
<evidence type="ECO:0000256" key="2">
    <source>
        <dbReference type="ARBA" id="ARBA00007362"/>
    </source>
</evidence>
<evidence type="ECO:0000256" key="1">
    <source>
        <dbReference type="ARBA" id="ARBA00004141"/>
    </source>
</evidence>
<feature type="transmembrane region" description="Helical" evidence="6">
    <location>
        <begin position="73"/>
        <end position="94"/>
    </location>
</feature>
<evidence type="ECO:0000259" key="7">
    <source>
        <dbReference type="Pfam" id="PF00892"/>
    </source>
</evidence>
<feature type="transmembrane region" description="Helical" evidence="6">
    <location>
        <begin position="41"/>
        <end position="61"/>
    </location>
</feature>
<feature type="transmembrane region" description="Helical" evidence="6">
    <location>
        <begin position="156"/>
        <end position="176"/>
    </location>
</feature>
<feature type="transmembrane region" description="Helical" evidence="6">
    <location>
        <begin position="188"/>
        <end position="206"/>
    </location>
</feature>
<feature type="domain" description="EamA" evidence="7">
    <location>
        <begin position="15"/>
        <end position="145"/>
    </location>
</feature>
<protein>
    <submittedName>
        <fullName evidence="8">DMT family transporter</fullName>
    </submittedName>
</protein>
<evidence type="ECO:0000313" key="8">
    <source>
        <dbReference type="EMBL" id="MCI0752424.1"/>
    </source>
</evidence>
<keyword evidence="3 6" id="KW-0812">Transmembrane</keyword>
<dbReference type="EMBL" id="JALBUU010000004">
    <property type="protein sequence ID" value="MCI0752424.1"/>
    <property type="molecule type" value="Genomic_DNA"/>
</dbReference>
<feature type="domain" description="EamA" evidence="7">
    <location>
        <begin position="158"/>
        <end position="291"/>
    </location>
</feature>
<gene>
    <name evidence="8" type="ORF">MON41_01435</name>
</gene>
<keyword evidence="4 6" id="KW-1133">Transmembrane helix</keyword>
<evidence type="ECO:0000256" key="3">
    <source>
        <dbReference type="ARBA" id="ARBA00022692"/>
    </source>
</evidence>
<dbReference type="RefSeq" id="WP_162306197.1">
    <property type="nucleotide sequence ID" value="NZ_JALBUU010000004.1"/>
</dbReference>
<evidence type="ECO:0000313" key="9">
    <source>
        <dbReference type="Proteomes" id="UP001201985"/>
    </source>
</evidence>
<reference evidence="8 9" key="1">
    <citation type="submission" date="2022-03" db="EMBL/GenBank/DDBJ databases">
        <title>Complete genome analysis of Roseomonas KG 17.1 : a prolific producer of plant growth promoters.</title>
        <authorList>
            <person name="Saadouli I."/>
            <person name="Najjari A."/>
            <person name="Mosbah A."/>
            <person name="Ouzari H.I."/>
        </authorList>
    </citation>
    <scope>NUCLEOTIDE SEQUENCE [LARGE SCALE GENOMIC DNA]</scope>
    <source>
        <strain evidence="8 9">KG17-1</strain>
    </source>
</reference>
<keyword evidence="5 6" id="KW-0472">Membrane</keyword>
<dbReference type="PANTHER" id="PTHR32322">
    <property type="entry name" value="INNER MEMBRANE TRANSPORTER"/>
    <property type="match status" value="1"/>
</dbReference>
<evidence type="ECO:0000256" key="6">
    <source>
        <dbReference type="SAM" id="Phobius"/>
    </source>
</evidence>
<keyword evidence="9" id="KW-1185">Reference proteome</keyword>
<feature type="transmembrane region" description="Helical" evidence="6">
    <location>
        <begin position="274"/>
        <end position="291"/>
    </location>
</feature>
<evidence type="ECO:0000256" key="5">
    <source>
        <dbReference type="ARBA" id="ARBA00023136"/>
    </source>
</evidence>